<feature type="compositionally biased region" description="Acidic residues" evidence="1">
    <location>
        <begin position="208"/>
        <end position="217"/>
    </location>
</feature>
<accession>A0A9D2AQK6</accession>
<feature type="compositionally biased region" description="Basic and acidic residues" evidence="1">
    <location>
        <begin position="34"/>
        <end position="61"/>
    </location>
</feature>
<evidence type="ECO:0000313" key="2">
    <source>
        <dbReference type="EMBL" id="HIX45431.1"/>
    </source>
</evidence>
<feature type="region of interest" description="Disordered" evidence="1">
    <location>
        <begin position="34"/>
        <end position="143"/>
    </location>
</feature>
<gene>
    <name evidence="2" type="ORF">H9982_04355</name>
</gene>
<reference evidence="2" key="2">
    <citation type="submission" date="2021-04" db="EMBL/GenBank/DDBJ databases">
        <authorList>
            <person name="Gilroy R."/>
        </authorList>
    </citation>
    <scope>NUCLEOTIDE SEQUENCE</scope>
    <source>
        <strain evidence="2">ChiHjej12B11-16260</strain>
    </source>
</reference>
<proteinExistence type="predicted"/>
<feature type="region of interest" description="Disordered" evidence="1">
    <location>
        <begin position="168"/>
        <end position="189"/>
    </location>
</feature>
<dbReference type="AlphaFoldDB" id="A0A9D2AQK6"/>
<protein>
    <submittedName>
        <fullName evidence="2">Uncharacterized protein</fullName>
    </submittedName>
</protein>
<sequence>MREKERLYEAAYNTVAPLYVSGIPAENLLDKIVSWDDRDDREDSLPARERYSAGDRDESGVMRRMGRANNSGDAPESETVPASVQRGDWPAAPRVGSRDIRQGDEASPGSRWAARAQSDSSPVPPAGVGYSTGGDIPPGGAYDDVFASEGAGLRLPSMSADRRGVAVEEAAPDRQQAAASSIPTPGIGYSMDDYTPPYWSFDGLSEANDSDNAEDAAPESYITPWDFSKRAGSSSDKSHGEYQSGQSPDVATEKPGDERNMERATSVADGLRVAFERIRLSWNYLEAQARRFINGEQRQGEEYGQALQRVIEAGIDSDEKLQQQMDSLAKSPRLTDNKTAMALLSVKRLREEGIDWNEIPSVLQQKAQTPGEATHDVEEISRRYSELPTTEGAATVADIGANIIGAALPVTLAAAIAPKAAAAVGAGVVVSDIATTIADAQMTVDAYERRTGEKVSDTRRNMYVTAATATNVLMDVLLNSSVLGKALPKNVGDLADKLMAEMMSSPVAQAEFNAMTRHVLQREARVYADQVTGTAVSGAMTGGALEAEQSIYSGEFPEMERIMNSIVGGFVMGGVAGSAHAGVRAYDTHRKRYEDDNIYYASRTEGAYKERFPMSEIRNIKYKGGDATIAGDVYSADGEITRRDIPIDNIVTGSYREAVKGKSIAELMQDNYKIPKKKLNDYRNRWEKLRKSDSHKAAMEQNEILQEVAASMGVPIKVYKRFEDLPESVKANKESRNAVGLTVGDRDIYLVLSMCNYLNFDGVLSTIRHELVGHRGLPRLYETEQEYYRELDRVGPTIVKEQNAERRMTDPAWQDLQYRPTPEARKAVEESFSRTAEKRRYDKRGHTGSEGLKDPTLRRSDRNMRNATVNEQRAGIEGTEWAAKKDKKDSPMPTILDIERERRRKRKK</sequence>
<feature type="region of interest" description="Disordered" evidence="1">
    <location>
        <begin position="802"/>
        <end position="908"/>
    </location>
</feature>
<feature type="compositionally biased region" description="Basic and acidic residues" evidence="1">
    <location>
        <begin position="251"/>
        <end position="262"/>
    </location>
</feature>
<feature type="compositionally biased region" description="Polar residues" evidence="1">
    <location>
        <begin position="231"/>
        <end position="249"/>
    </location>
</feature>
<evidence type="ECO:0000313" key="3">
    <source>
        <dbReference type="Proteomes" id="UP000824246"/>
    </source>
</evidence>
<dbReference type="Proteomes" id="UP000824246">
    <property type="component" value="Unassembled WGS sequence"/>
</dbReference>
<reference evidence="2" key="1">
    <citation type="journal article" date="2021" name="PeerJ">
        <title>Extensive microbial diversity within the chicken gut microbiome revealed by metagenomics and culture.</title>
        <authorList>
            <person name="Gilroy R."/>
            <person name="Ravi A."/>
            <person name="Getino M."/>
            <person name="Pursley I."/>
            <person name="Horton D.L."/>
            <person name="Alikhan N.F."/>
            <person name="Baker D."/>
            <person name="Gharbi K."/>
            <person name="Hall N."/>
            <person name="Watson M."/>
            <person name="Adriaenssens E.M."/>
            <person name="Foster-Nyarko E."/>
            <person name="Jarju S."/>
            <person name="Secka A."/>
            <person name="Antonio M."/>
            <person name="Oren A."/>
            <person name="Chaudhuri R.R."/>
            <person name="La Ragione R."/>
            <person name="Hildebrand F."/>
            <person name="Pallen M.J."/>
        </authorList>
    </citation>
    <scope>NUCLEOTIDE SEQUENCE</scope>
    <source>
        <strain evidence="2">ChiHjej12B11-16260</strain>
    </source>
</reference>
<organism evidence="2 3">
    <name type="scientific">Candidatus Barnesiella excrementipullorum</name>
    <dbReference type="NCBI Taxonomy" id="2838479"/>
    <lineage>
        <taxon>Bacteria</taxon>
        <taxon>Pseudomonadati</taxon>
        <taxon>Bacteroidota</taxon>
        <taxon>Bacteroidia</taxon>
        <taxon>Bacteroidales</taxon>
        <taxon>Barnesiellaceae</taxon>
        <taxon>Barnesiella</taxon>
    </lineage>
</organism>
<feature type="region of interest" description="Disordered" evidence="1">
    <location>
        <begin position="202"/>
        <end position="265"/>
    </location>
</feature>
<feature type="compositionally biased region" description="Basic and acidic residues" evidence="1">
    <location>
        <begin position="822"/>
        <end position="864"/>
    </location>
</feature>
<dbReference type="EMBL" id="DXFB01000119">
    <property type="protein sequence ID" value="HIX45431.1"/>
    <property type="molecule type" value="Genomic_DNA"/>
</dbReference>
<name>A0A9D2AQK6_9BACT</name>
<comment type="caution">
    <text evidence="2">The sequence shown here is derived from an EMBL/GenBank/DDBJ whole genome shotgun (WGS) entry which is preliminary data.</text>
</comment>
<evidence type="ECO:0000256" key="1">
    <source>
        <dbReference type="SAM" id="MobiDB-lite"/>
    </source>
</evidence>